<dbReference type="AlphaFoldDB" id="A0A1T5K383"/>
<dbReference type="Gene3D" id="3.30.450.20">
    <property type="entry name" value="PAS domain"/>
    <property type="match status" value="1"/>
</dbReference>
<dbReference type="PANTHER" id="PTHR43156:SF2">
    <property type="entry name" value="STAGE II SPORULATION PROTEIN E"/>
    <property type="match status" value="1"/>
</dbReference>
<evidence type="ECO:0000256" key="3">
    <source>
        <dbReference type="ARBA" id="ARBA00022801"/>
    </source>
</evidence>
<dbReference type="STRING" id="526729.SAMN04324258_1785"/>
<dbReference type="SUPFAM" id="SSF55781">
    <property type="entry name" value="GAF domain-like"/>
    <property type="match status" value="2"/>
</dbReference>
<dbReference type="InterPro" id="IPR003018">
    <property type="entry name" value="GAF"/>
</dbReference>
<protein>
    <submittedName>
        <fullName evidence="7">Bacteriophytochrome (Light-regulated signal transduction histidine kinase)</fullName>
    </submittedName>
</protein>
<dbReference type="InterPro" id="IPR036457">
    <property type="entry name" value="PPM-type-like_dom_sf"/>
</dbReference>
<dbReference type="GO" id="GO:0006355">
    <property type="term" value="P:regulation of DNA-templated transcription"/>
    <property type="evidence" value="ECO:0007669"/>
    <property type="project" value="InterPro"/>
</dbReference>
<dbReference type="Pfam" id="PF01590">
    <property type="entry name" value="GAF"/>
    <property type="match status" value="1"/>
</dbReference>
<keyword evidence="2" id="KW-0716">Sensory transduction</keyword>
<keyword evidence="7" id="KW-0418">Kinase</keyword>
<evidence type="ECO:0000256" key="2">
    <source>
        <dbReference type="ARBA" id="ARBA00022606"/>
    </source>
</evidence>
<dbReference type="OrthoDB" id="23692at2"/>
<reference evidence="7 8" key="1">
    <citation type="submission" date="2017-02" db="EMBL/GenBank/DDBJ databases">
        <authorList>
            <person name="Peterson S.W."/>
        </authorList>
    </citation>
    <scope>NUCLEOTIDE SEQUENCE [LARGE SCALE GENOMIC DNA]</scope>
    <source>
        <strain evidence="7 8">DSM 21481</strain>
    </source>
</reference>
<proteinExistence type="predicted"/>
<organism evidence="7 8">
    <name type="scientific">Krasilnikoviella flava</name>
    <dbReference type="NCBI Taxonomy" id="526729"/>
    <lineage>
        <taxon>Bacteria</taxon>
        <taxon>Bacillati</taxon>
        <taxon>Actinomycetota</taxon>
        <taxon>Actinomycetes</taxon>
        <taxon>Micrococcales</taxon>
        <taxon>Promicromonosporaceae</taxon>
        <taxon>Krasilnikoviella</taxon>
    </lineage>
</organism>
<evidence type="ECO:0000256" key="4">
    <source>
        <dbReference type="ARBA" id="ARBA00022991"/>
    </source>
</evidence>
<dbReference type="Gene3D" id="3.60.40.10">
    <property type="entry name" value="PPM-type phosphatase domain"/>
    <property type="match status" value="1"/>
</dbReference>
<dbReference type="PANTHER" id="PTHR43156">
    <property type="entry name" value="STAGE II SPORULATION PROTEIN E-RELATED"/>
    <property type="match status" value="1"/>
</dbReference>
<evidence type="ECO:0000256" key="5">
    <source>
        <dbReference type="ARBA" id="ARBA00023170"/>
    </source>
</evidence>
<keyword evidence="7" id="KW-0808">Transferase</keyword>
<dbReference type="InterPro" id="IPR013515">
    <property type="entry name" value="Phytochrome_cen-reg"/>
</dbReference>
<evidence type="ECO:0000259" key="6">
    <source>
        <dbReference type="PROSITE" id="PS50046"/>
    </source>
</evidence>
<evidence type="ECO:0000313" key="8">
    <source>
        <dbReference type="Proteomes" id="UP000189777"/>
    </source>
</evidence>
<keyword evidence="8" id="KW-1185">Reference proteome</keyword>
<sequence>MRSSVRDSDDDADLEVCAAEPIHVPGSVQPRGVLMVLDADVVVQVSANAEDLLGVAADDVLGRTVAAVLGDDAAAALRLDDVADGGPLADGLRRVVLHGRTWVASTHRNPQSAVIVELEPLADQSADPAEPYRAAYTVLGQAATAGSLEELYALTARGVREVTGFDRVMVYRFDEDHHGEVVGESRREDLEPLLGHRYPAGDIPPQARALYEKSWLRLISDVESVPRHLVPVLLPGTGEPTDLSFASLRAVSPVHVEYLRNMGVAASMSISLLRGGRLWGMVACHHVDGPHTPSLEVRAAAEALASGLSLQMVVREAADDAQHARDVSRALEALVRAEDDPVAHAVAQPELLRILGVDGAVVRTGDVTAAVGLVPDAPEVVVDVVRRTATPRKDVGTEPVYTSDDLRGEHPELKEQLGEVAGALVAPLPDGDLLALFRREVAREVTWGGDPSAKTVDRDEDGTVVRVGPRRSFAAWREAVHGTCEPWSDHDVRAALVARRTVVELLYRRSRPDLGAALVLQHSSLPAALPTVPGWRLEARYRPADGGRVGGDWYDAFELPDGRTALVIGDVAGHGLPAASAMNQLRNGLRSLLLEHRDVATAAAGLDRLARTLLTDDMATLLVGILEVDTDTGAGVVDYVCAGHLPPVVADAHGARWVEVVRNPPVGAMRETVRAGQVTLVPGESLLLYTDGLVERRGTRLRDRLEDLRSTLGLTCDLEVVEHKLAGLESDDDSTMLLVTALPRP</sequence>
<dbReference type="InterPro" id="IPR001932">
    <property type="entry name" value="PPM-type_phosphatase-like_dom"/>
</dbReference>
<keyword evidence="5" id="KW-0675">Receptor</keyword>
<dbReference type="SMART" id="SM00065">
    <property type="entry name" value="GAF"/>
    <property type="match status" value="1"/>
</dbReference>
<dbReference type="GO" id="GO:0009584">
    <property type="term" value="P:detection of visible light"/>
    <property type="evidence" value="ECO:0007669"/>
    <property type="project" value="InterPro"/>
</dbReference>
<evidence type="ECO:0000313" key="7">
    <source>
        <dbReference type="EMBL" id="SKC57938.1"/>
    </source>
</evidence>
<keyword evidence="1" id="KW-0600">Photoreceptor protein</keyword>
<dbReference type="GO" id="GO:0016791">
    <property type="term" value="F:phosphatase activity"/>
    <property type="evidence" value="ECO:0007669"/>
    <property type="project" value="TreeGrafter"/>
</dbReference>
<dbReference type="EMBL" id="FUZQ01000003">
    <property type="protein sequence ID" value="SKC57938.1"/>
    <property type="molecule type" value="Genomic_DNA"/>
</dbReference>
<name>A0A1T5K383_9MICO</name>
<evidence type="ECO:0000256" key="1">
    <source>
        <dbReference type="ARBA" id="ARBA00022543"/>
    </source>
</evidence>
<dbReference type="Pfam" id="PF08446">
    <property type="entry name" value="PAS_2"/>
    <property type="match status" value="1"/>
</dbReference>
<dbReference type="PROSITE" id="PS50046">
    <property type="entry name" value="PHYTOCHROME_2"/>
    <property type="match status" value="1"/>
</dbReference>
<gene>
    <name evidence="7" type="ORF">SAMN04324258_1785</name>
</gene>
<dbReference type="InterPro" id="IPR001294">
    <property type="entry name" value="Phytochrome"/>
</dbReference>
<dbReference type="InterPro" id="IPR016132">
    <property type="entry name" value="Phyto_chromo_attachment"/>
</dbReference>
<dbReference type="InterPro" id="IPR013654">
    <property type="entry name" value="PAS_2"/>
</dbReference>
<dbReference type="Gene3D" id="3.30.450.40">
    <property type="match status" value="1"/>
</dbReference>
<dbReference type="PRINTS" id="PR01033">
    <property type="entry name" value="PHYTOCHROME"/>
</dbReference>
<dbReference type="Proteomes" id="UP000189777">
    <property type="component" value="Unassembled WGS sequence"/>
</dbReference>
<feature type="domain" description="Phytochrome chromophore attachment site" evidence="6">
    <location>
        <begin position="147"/>
        <end position="306"/>
    </location>
</feature>
<dbReference type="Pfam" id="PF07228">
    <property type="entry name" value="SpoIIE"/>
    <property type="match status" value="1"/>
</dbReference>
<dbReference type="SUPFAM" id="SSF55785">
    <property type="entry name" value="PYP-like sensor domain (PAS domain)"/>
    <property type="match status" value="1"/>
</dbReference>
<dbReference type="Gene3D" id="3.30.450.270">
    <property type="match status" value="1"/>
</dbReference>
<dbReference type="RefSeq" id="WP_079573609.1">
    <property type="nucleotide sequence ID" value="NZ_FUZQ01000003.1"/>
</dbReference>
<keyword evidence="3" id="KW-0378">Hydrolase</keyword>
<dbReference type="InterPro" id="IPR035965">
    <property type="entry name" value="PAS-like_dom_sf"/>
</dbReference>
<dbReference type="GO" id="GO:0016301">
    <property type="term" value="F:kinase activity"/>
    <property type="evidence" value="ECO:0007669"/>
    <property type="project" value="UniProtKB-KW"/>
</dbReference>
<keyword evidence="4" id="KW-0157">Chromophore</keyword>
<dbReference type="GO" id="GO:0009881">
    <property type="term" value="F:photoreceptor activity"/>
    <property type="evidence" value="ECO:0007669"/>
    <property type="project" value="UniProtKB-KW"/>
</dbReference>
<dbReference type="InterPro" id="IPR029016">
    <property type="entry name" value="GAF-like_dom_sf"/>
</dbReference>
<dbReference type="Pfam" id="PF00360">
    <property type="entry name" value="PHY"/>
    <property type="match status" value="1"/>
</dbReference>
<dbReference type="SMART" id="SM00331">
    <property type="entry name" value="PP2C_SIG"/>
    <property type="match status" value="1"/>
</dbReference>
<dbReference type="InterPro" id="IPR052016">
    <property type="entry name" value="Bact_Sigma-Reg"/>
</dbReference>
<dbReference type="InterPro" id="IPR043150">
    <property type="entry name" value="Phytochrome_PHY_sf"/>
</dbReference>
<accession>A0A1T5K383</accession>